<evidence type="ECO:0000256" key="33">
    <source>
        <dbReference type="RuleBase" id="RU363095"/>
    </source>
</evidence>
<comment type="domain">
    <text evidence="32">The YXXL motif is involved in determining the exact site of viral release at the surface of infected mononuclear cells and promotes endocytosis. YXXL and di-leucine endocytosis motifs interact directly or indirectly with the clathrin adapter complexes, opperate independently, and their activities are not additive.</text>
</comment>
<evidence type="ECO:0000256" key="16">
    <source>
        <dbReference type="ARBA" id="ARBA00022729"/>
    </source>
</evidence>
<dbReference type="GO" id="GO:1903908">
    <property type="term" value="P:positive regulation of plasma membrane raft polarization"/>
    <property type="evidence" value="ECO:0007669"/>
    <property type="project" value="UniProtKB-UniRule"/>
</dbReference>
<comment type="similarity">
    <text evidence="32">Belongs to the HIV-1 env protein family.</text>
</comment>
<dbReference type="InterPro" id="IPR000777">
    <property type="entry name" value="HIV1_Gp120"/>
</dbReference>
<comment type="PTM">
    <text evidence="32">Palmitoylation of the transmembrane protein and of Env polyprotein (prior to its proteolytic cleavage) is essential for their association with host cell membrane lipid rafts. Palmitoylation is therefore required for envelope trafficking to classical lipid rafts, but not for viral replication.</text>
</comment>
<feature type="transmembrane region" description="Helical" evidence="33">
    <location>
        <begin position="666"/>
        <end position="693"/>
    </location>
</feature>
<dbReference type="GO" id="GO:0019031">
    <property type="term" value="C:viral envelope"/>
    <property type="evidence" value="ECO:0007669"/>
    <property type="project" value="UniProtKB-KW"/>
</dbReference>
<evidence type="ECO:0000256" key="22">
    <source>
        <dbReference type="ARBA" id="ARBA00022989"/>
    </source>
</evidence>
<organism evidence="36">
    <name type="scientific">Human immunodeficiency virus type 1</name>
    <name type="common">HIV-1</name>
    <dbReference type="NCBI Taxonomy" id="11676"/>
    <lineage>
        <taxon>Viruses</taxon>
        <taxon>Riboviria</taxon>
        <taxon>Pararnavirae</taxon>
        <taxon>Artverviricota</taxon>
        <taxon>Revtraviricetes</taxon>
        <taxon>Ortervirales</taxon>
        <taxon>Retroviridae</taxon>
        <taxon>Orthoretrovirinae</taxon>
        <taxon>Lentivirus</taxon>
        <taxon>Lentivirus humimdef1</taxon>
    </lineage>
</organism>
<dbReference type="GO" id="GO:0055036">
    <property type="term" value="C:virion membrane"/>
    <property type="evidence" value="ECO:0007669"/>
    <property type="project" value="UniProtKB-SubCell"/>
</dbReference>
<evidence type="ECO:0000256" key="7">
    <source>
        <dbReference type="ARBA" id="ARBA00022506"/>
    </source>
</evidence>
<comment type="domain">
    <text evidence="32 33">The 17 amino acids long immunosuppressive region is present in many retroviral envelope proteins. Synthetic peptides derived from this relatively conserved sequence inhibit immune function in vitro and in vivo.</text>
</comment>
<evidence type="ECO:0000256" key="19">
    <source>
        <dbReference type="ARBA" id="ARBA00022870"/>
    </source>
</evidence>
<comment type="subunit">
    <text evidence="32">The mature envelope protein (Env) consists of a homotrimer of non-covalently associated gp120-gp41 heterodimers. The resulting complex protrudes from the virus surface as a spike. There seems to be as few as 10 spikes on the average virion. Surface protein gp120 interacts with host CD4, CCR5 and CXCR4. Gp120 also interacts with the C-type lectins CD209/DC-SIGN and CLEC4M/DC-SIGNR (collectively referred to as DC-SIGN(R)). Gp120 and gp41 interact with GalCer. Gp120 interacts with host ITGA4/ITGB7 complex; on CD4+ T-cells, this interaction results in rapid activation of integrin ITGAL/LFA-1, which facilitates efficient cell-to-cell spreading of HIV-1. Gp120 interacts with cell-associated heparan sulfate; this interaction increases virus infectivity on permissive cells and may be involved in infection of CD4- cells.</text>
</comment>
<keyword evidence="7 32" id="KW-1168">Fusion of virus membrane with host membrane</keyword>
<evidence type="ECO:0000256" key="14">
    <source>
        <dbReference type="ARBA" id="ARBA00022692"/>
    </source>
</evidence>
<comment type="subcellular location">
    <molecule>Transmembrane protein gp41</molecule>
    <subcellularLocation>
        <location evidence="32">Virion membrane</location>
        <topology evidence="32">Single-pass type I membrane protein</topology>
    </subcellularLocation>
    <subcellularLocation>
        <location evidence="32">Host cell membrane</location>
        <topology evidence="32">Single-pass type I membrane protein</topology>
    </subcellularLocation>
    <subcellularLocation>
        <location evidence="32">Host endosome membrane</location>
        <topology evidence="32">Single-pass type I membrane protein</topology>
    </subcellularLocation>
    <text evidence="32">It is probably concentrated at the site of budding and incorporated into the virions possibly by contacts between the cytoplasmic tail of Env and the N-terminus of Gag.</text>
</comment>
<feature type="domain" description="Human immunodeficiency virus 1 envelope glycoprotein Gp120" evidence="34">
    <location>
        <begin position="146"/>
        <end position="499"/>
    </location>
</feature>
<feature type="region of interest" description="Fusion peptide" evidence="32">
    <location>
        <begin position="500"/>
        <end position="520"/>
    </location>
</feature>
<evidence type="ECO:0000256" key="21">
    <source>
        <dbReference type="ARBA" id="ARBA00022890"/>
    </source>
</evidence>
<evidence type="ECO:0000256" key="15">
    <source>
        <dbReference type="ARBA" id="ARBA00022703"/>
    </source>
</evidence>
<dbReference type="FunFam" id="2.170.40.20:FF:000003">
    <property type="entry name" value="Envelope glycoprotein gp160"/>
    <property type="match status" value="1"/>
</dbReference>
<feature type="disulfide bond" evidence="32">
    <location>
        <begin position="224"/>
        <end position="235"/>
    </location>
</feature>
<proteinExistence type="inferred from homology"/>
<dbReference type="FunFam" id="2.170.40.20:FF:000004">
    <property type="entry name" value="Envelope glycoprotein gp160"/>
    <property type="match status" value="1"/>
</dbReference>
<evidence type="ECO:0000256" key="13">
    <source>
        <dbReference type="ARBA" id="ARBA00022685"/>
    </source>
</evidence>
<keyword evidence="13 32" id="KW-0165">Cleavage on pair of basic residues</keyword>
<dbReference type="HAMAP" id="MF_04083">
    <property type="entry name" value="HIV_ENV"/>
    <property type="match status" value="1"/>
</dbReference>
<feature type="lipid moiety-binding region" description="S-palmitoyl cysteine; by host" evidence="32">
    <location>
        <position position="825"/>
    </location>
</feature>
<dbReference type="GO" id="GO:0075512">
    <property type="term" value="P:clathrin-dependent endocytosis of virus by host cell"/>
    <property type="evidence" value="ECO:0007669"/>
    <property type="project" value="UniProtKB-UniRule"/>
</dbReference>
<feature type="transmembrane region" description="Helical" evidence="33">
    <location>
        <begin position="500"/>
        <end position="523"/>
    </location>
</feature>
<feature type="site" description="Cleavage; by host furin" evidence="32">
    <location>
        <begin position="499"/>
        <end position="500"/>
    </location>
</feature>
<evidence type="ECO:0000256" key="9">
    <source>
        <dbReference type="ARBA" id="ARBA00022511"/>
    </source>
</evidence>
<comment type="miscellaneous">
    <text evidence="32">HIV-1 lineages are divided in three main groups, M (for Major), O (for Outlier), and N (for New, or Non-M, Non-O). The vast majority of strains found worldwide belong to the group M. Group O seems to be endemic to and largely confined to Cameroon and neighboring countries in West Central Africa, where these viruses represent a small minority of HIV-1 strains. The group N is represented by a limited number of isolates from Cameroonian persons. The group M is further subdivided in 9 clades or subtypes (A to D, F to H, J and K).</text>
</comment>
<evidence type="ECO:0000256" key="11">
    <source>
        <dbReference type="ARBA" id="ARBA00022581"/>
    </source>
</evidence>
<dbReference type="Pfam" id="PF00517">
    <property type="entry name" value="GP41"/>
    <property type="match status" value="1"/>
</dbReference>
<keyword evidence="30 32" id="KW-0449">Lipoprotein</keyword>
<comment type="subcellular location">
    <molecule>Surface protein gp120</molecule>
    <subcellularLocation>
        <location evidence="32">Virion membrane</location>
        <topology evidence="32">Peripheral membrane protein</topology>
    </subcellularLocation>
    <subcellularLocation>
        <location evidence="32">Host cell membrane</location>
        <topology evidence="32">Peripheral membrane protein</topology>
    </subcellularLocation>
    <subcellularLocation>
        <location evidence="32">Host endosome membrane</location>
        <topology evidence="32">Single-pass type I membrane protein</topology>
    </subcellularLocation>
    <text evidence="32">The surface protein is not anchored to the viral envelope, but associates with the extravirion surface through its binding to TM. It is probably concentrated at the site of budding and incorporated into the virions possibly by contacts between the cytoplasmic tail of Env and the N-terminus of Gag.</text>
</comment>
<comment type="caution">
    <text evidence="32 33">Lacks conserved residue(s) required for the propagation of feature annotation.</text>
</comment>
<dbReference type="SUPFAM" id="SSF56502">
    <property type="entry name" value="gp120 core"/>
    <property type="match status" value="2"/>
</dbReference>
<feature type="region of interest" description="CD4-binding loop" evidence="32">
    <location>
        <begin position="358"/>
        <end position="368"/>
    </location>
</feature>
<feature type="topological domain" description="Cytoplasmic" evidence="32">
    <location>
        <begin position="694"/>
        <end position="844"/>
    </location>
</feature>
<keyword evidence="20 32" id="KW-0261">Viral envelope protein</keyword>
<dbReference type="Gene3D" id="2.170.40.20">
    <property type="entry name" value="Human immunodeficiency virus 1, Gp160, envelope glycoprotein"/>
    <property type="match status" value="2"/>
</dbReference>
<evidence type="ECO:0000313" key="36">
    <source>
        <dbReference type="EMBL" id="AGC80764.1"/>
    </source>
</evidence>
<evidence type="ECO:0000256" key="31">
    <source>
        <dbReference type="ARBA" id="ARBA00023296"/>
    </source>
</evidence>
<feature type="chain" id="PRO_5023400021" description="Transmembrane protein gp41" evidence="32">
    <location>
        <begin position="500"/>
        <end position="844"/>
    </location>
</feature>
<comment type="subcellular location">
    <subcellularLocation>
        <location evidence="3">Host cell membrane</location>
        <topology evidence="3">Peripheral membrane protein</topology>
    </subcellularLocation>
    <subcellularLocation>
        <location evidence="1">Host cell membrane</location>
        <topology evidence="1">Single-pass type I membrane protein</topology>
    </subcellularLocation>
    <subcellularLocation>
        <location evidence="2">Host endosome membrane</location>
        <topology evidence="2">Peripheral membrane protein</topology>
    </subcellularLocation>
    <subcellularLocation>
        <location evidence="5">Host endosome membrane</location>
        <topology evidence="5">Single-pass type I membrane protein</topology>
    </subcellularLocation>
    <subcellularLocation>
        <location evidence="6">Virion membrane</location>
        <topology evidence="6">Peripheral membrane protein</topology>
    </subcellularLocation>
    <subcellularLocation>
        <location evidence="4">Virion membrane</location>
        <topology evidence="4">Single-pass type I membrane protein</topology>
    </subcellularLocation>
</comment>
<keyword evidence="29 32" id="KW-0899">Viral immunoevasion</keyword>
<keyword evidence="17 32" id="KW-1161">Viral attachment to host cell</keyword>
<evidence type="ECO:0000256" key="29">
    <source>
        <dbReference type="ARBA" id="ARBA00023280"/>
    </source>
</evidence>
<dbReference type="GO" id="GO:0052031">
    <property type="term" value="P:symbiont-mediated perturbation of host defense response"/>
    <property type="evidence" value="ECO:0007669"/>
    <property type="project" value="UniProtKB-UniRule"/>
</dbReference>
<comment type="PTM">
    <text evidence="32">Specific enzymatic cleavages in vivo yield mature proteins. Envelope glycoproteins are synthesized as a inactive precursor that is heavily N-glycosylated and processed likely by host cell furin in the Golgi to yield the mature SU and TM proteins. The cleavage site between SU and TM requires the minimal sequence [KR]-X-[KR]-R. About 2 of the 9 disulfide bonds of gp41 are reduced by P4HB/PDI, following binding to CD4 receptor.</text>
</comment>
<feature type="short sequence motif" description="YXXL motif; contains endocytosis signal" evidence="32">
    <location>
        <begin position="700"/>
        <end position="703"/>
    </location>
</feature>
<comment type="function">
    <text evidence="32">Envelope glycoprotein gp160: Oligomerizes in the host endoplasmic reticulum into predominantly trimers. In a second time, gp160 transits in the host Golgi, where glycosylation is completed. The precursor is then proteolytically cleaved in the trans-Golgi and thereby activated by cellular furin or furin-like proteases to produce gp120 and gp41.</text>
</comment>
<feature type="disulfide bond" evidence="32">
    <location>
        <begin position="51"/>
        <end position="71"/>
    </location>
</feature>
<feature type="chain" id="PRO_5023400020" description="Envelope glycoprotein gp160" evidence="32">
    <location>
        <begin position="30"/>
        <end position="844"/>
    </location>
</feature>
<keyword evidence="26 32" id="KW-0564">Palmitate</keyword>
<evidence type="ECO:0000256" key="10">
    <source>
        <dbReference type="ARBA" id="ARBA00022570"/>
    </source>
</evidence>
<keyword evidence="25 32" id="KW-0472">Membrane</keyword>
<keyword evidence="31 32" id="KW-1160">Virus entry into host cell</keyword>
<evidence type="ECO:0000256" key="2">
    <source>
        <dbReference type="ARBA" id="ARBA00004433"/>
    </source>
</evidence>
<comment type="PTM">
    <text evidence="32">Highly glycosylated by host. The high number of glycan on the protein is reffered to as 'glycan shield' because it contributes to hide protein sequence from adaptive immune system.</text>
</comment>
<keyword evidence="21 32" id="KW-1164">Virus endocytosis by host</keyword>
<comment type="domain">
    <text evidence="32">The membrane proximal external region (MPER) present in gp41 is a tryptophan-rich region recognized by the antibodies 2F5, Z13, and 4E10. MPER seems to play a role in fusion.</text>
</comment>
<accession>L7WEU7</accession>
<feature type="disulfide bond" evidence="32">
    <location>
        <begin position="586"/>
        <end position="592"/>
    </location>
</feature>
<evidence type="ECO:0000259" key="35">
    <source>
        <dbReference type="Pfam" id="PF00517"/>
    </source>
</evidence>
<dbReference type="InterPro" id="IPR000328">
    <property type="entry name" value="GP41-like"/>
</dbReference>
<keyword evidence="11 32" id="KW-0945">Host-virus interaction</keyword>
<dbReference type="Gene3D" id="1.20.5.490">
    <property type="entry name" value="Single helix bin"/>
    <property type="match status" value="1"/>
</dbReference>
<keyword evidence="22 32" id="KW-1133">Transmembrane helix</keyword>
<evidence type="ECO:0000256" key="30">
    <source>
        <dbReference type="ARBA" id="ARBA00023288"/>
    </source>
</evidence>
<evidence type="ECO:0000256" key="25">
    <source>
        <dbReference type="ARBA" id="ARBA00023136"/>
    </source>
</evidence>
<evidence type="ECO:0000256" key="23">
    <source>
        <dbReference type="ARBA" id="ARBA00023046"/>
    </source>
</evidence>
<feature type="region of interest" description="Immunosuppression" evidence="32">
    <location>
        <begin position="562"/>
        <end position="580"/>
    </location>
</feature>
<dbReference type="CDD" id="cd09909">
    <property type="entry name" value="HIV-1-like_HR1-HR2"/>
    <property type="match status" value="1"/>
</dbReference>
<evidence type="ECO:0000256" key="32">
    <source>
        <dbReference type="HAMAP-Rule" id="MF_04083"/>
    </source>
</evidence>
<dbReference type="Gene3D" id="1.10.287.210">
    <property type="match status" value="1"/>
</dbReference>
<evidence type="ECO:0000259" key="34">
    <source>
        <dbReference type="Pfam" id="PF00516"/>
    </source>
</evidence>
<evidence type="ECO:0000256" key="20">
    <source>
        <dbReference type="ARBA" id="ARBA00022879"/>
    </source>
</evidence>
<dbReference type="FunFam" id="1.10.287.210:FF:000001">
    <property type="entry name" value="Envelope glycoprotein gp160"/>
    <property type="match status" value="1"/>
</dbReference>
<keyword evidence="9 32" id="KW-1032">Host cell membrane</keyword>
<evidence type="ECO:0000256" key="26">
    <source>
        <dbReference type="ARBA" id="ARBA00023139"/>
    </source>
</evidence>
<dbReference type="GO" id="GO:0019062">
    <property type="term" value="P:virion attachment to host cell"/>
    <property type="evidence" value="ECO:0007669"/>
    <property type="project" value="UniProtKB-UniRule"/>
</dbReference>
<dbReference type="GO" id="GO:0020002">
    <property type="term" value="C:host cell plasma membrane"/>
    <property type="evidence" value="ECO:0007669"/>
    <property type="project" value="UniProtKB-SubCell"/>
</dbReference>
<dbReference type="Pfam" id="PF00516">
    <property type="entry name" value="GP120"/>
    <property type="match status" value="2"/>
</dbReference>
<evidence type="ECO:0000256" key="17">
    <source>
        <dbReference type="ARBA" id="ARBA00022804"/>
    </source>
</evidence>
<keyword evidence="8 32" id="KW-1170">Fusion of virus membrane with host endosomal membrane</keyword>
<evidence type="ECO:0000256" key="12">
    <source>
        <dbReference type="ARBA" id="ARBA00022595"/>
    </source>
</evidence>
<feature type="disulfide bond" evidence="32">
    <location>
        <begin position="214"/>
        <end position="243"/>
    </location>
</feature>
<keyword evidence="12 32" id="KW-1162">Viral penetration into host cytoplasm</keyword>
<evidence type="ECO:0000256" key="8">
    <source>
        <dbReference type="ARBA" id="ARBA00022510"/>
    </source>
</evidence>
<keyword evidence="14 32" id="KW-0812">Transmembrane</keyword>
<sequence>MRVMGIRKNCPRWWIWGILGFWMTYNVMGNLWVTVYYGVPVWTEAKTTLFCASDAKGYEREVHNIWATHACVPTDPNPQEMLLENVTESFNMWENDMVDQMHEDIISLWDESLKPCVKLTPLCVTLNCTDYKGNNKTLNGTDSRKGEIKNCTFKISTEIKDKNKREYALFYRLDVVPLNENNKSTEYRLINCNTSVVKQACPKVSFDPIPIHYCAPAGFAILKCNNKTFNGTGPCNNVSTVQCTHGIKPVVSTQLLLNGSLAEENTIIRSKNLQDNAKIIIVQLKESVKIKCIRPGNNTRKSIRIGPGQIFYATGEIIGDIRQAHCNISEKDWNKTLQDVGRKLQEHFPNKTIKFAPSSGGDLEITTHSFNCRGEFFYCNTSRLFNSTFNSTLDNSTDSTGNITLQCRIKQIINMWQGVGKAIYAPPIAGDIMCESNITGLLLTRDGGNENETETFRPAGGDMRDNWRSELYKYKVVEIKPLGIAPTKAKRRVVEREKRAVGIGAVFLGFLGAAGSTMGAASITLTVQARQLLSGIVQQQSNLLRAIEAQQQMLQLTVWGIKQLQARVLALERYLKDQQLLGIWGCSGKLICTTNVPWNNSWSNKSQEDIWNNMTWMQWDREINNYTNTIYQLLEDSQNQQEQNEQKLLELDSWNNLWNWFNISNWLWYIKLFIMIVGGLIGLRIIFAVLSIVNRVRQGYSPLSFQTLIPNPRGPDRLERIEEGGGEQDRDRSIRLANGFLALAWEDLRNLCLFSYRHLRDFILIAARTVELLGQRGWEILKYLGNLVLYWGLELKGSAIDLLDILAIRVAEGTDRIIVVIQSICRAIRNIPRRVRQGFEAALQ</sequence>
<feature type="coiled-coil region" evidence="32">
    <location>
        <begin position="621"/>
        <end position="655"/>
    </location>
</feature>
<evidence type="ECO:0000256" key="27">
    <source>
        <dbReference type="ARBA" id="ARBA00023157"/>
    </source>
</evidence>
<comment type="miscellaneous">
    <text evidence="32">Inhibitors targeting HIV-1 viral envelope proteins are used as antiretroviral drugs. Attachment of virions to the cell surface via non-specific interactions and CD4 binding can be blocked by inhibitors that include cyanovirin-N, cyclotriazadisulfonamide analogs, PRO 2000, TNX 355 and PRO 542. In addition, BMS 806 can block CD4-induced conformational changes. Env interactions with the coreceptor molecules can be targeted by CCR5 antagonists including SCH-D, maraviroc (UK 427857) and aplaviroc (GW 873140), and the CXCR4 antagonist AMD 070. Fusion of viral and cellular membranes can be inhibited by peptides such as enfuvirtide and tifuvirtide (T 1249). Resistance to inhibitors associated with mutations in Env are observed. Most of the time, single mutations confer only a modest reduction in drug susceptibility. Combination of several mutations is usually required to develop a high-level drug resistance.</text>
</comment>
<keyword evidence="27 32" id="KW-1015">Disulfide bond</keyword>
<keyword evidence="10 32" id="KW-1165">Clathrin-mediated endocytosis of virus by host</keyword>
<feature type="domain" description="Human immunodeficiency virus 1 envelope glycoprotein Gp120" evidence="34">
    <location>
        <begin position="31"/>
        <end position="142"/>
    </location>
</feature>
<keyword evidence="15 32" id="KW-0053">Apoptosis</keyword>
<dbReference type="GO" id="GO:0044175">
    <property type="term" value="C:host cell endosome membrane"/>
    <property type="evidence" value="ECO:0007669"/>
    <property type="project" value="UniProtKB-SubCell"/>
</dbReference>
<feature type="domain" description="Retroviral envelope protein GP41-like" evidence="35">
    <location>
        <begin position="518"/>
        <end position="708"/>
    </location>
</feature>
<comment type="domain">
    <text evidence="32">Some of the most genetically diverse regions of the viral genome are present in Env. They are called variable regions 1 through 5 (V1 through V5). Coreceptor usage of gp120 is determined mainly by the primary structure of the third variable region (V3) in the outer domain of gp120. The sequence of V3 determines which coreceptor, CCR5 and/or CXCR4 (corresponding to R5/macrophage, X4/T cell and R5X4/T cell and macrophage tropism), is used to trigger the fusion potential of the Env complex, and hence which cells the virus can infect. Binding to CCR5 involves a region adjacent in addition to V3.</text>
</comment>
<evidence type="ECO:0000256" key="24">
    <source>
        <dbReference type="ARBA" id="ARBA00023054"/>
    </source>
</evidence>
<dbReference type="GO" id="GO:0016020">
    <property type="term" value="C:membrane"/>
    <property type="evidence" value="ECO:0007669"/>
    <property type="project" value="UniProtKB-UniRule"/>
</dbReference>
<keyword evidence="18 32" id="KW-0946">Virion</keyword>
<dbReference type="InterPro" id="IPR037527">
    <property type="entry name" value="Gp160"/>
</dbReference>
<comment type="function">
    <text evidence="32">Transmembrane protein gp41: Acts as a class I viral fusion protein. Under the current model, the protein has at least 3 conformational states: pre-fusion native state, pre-hairpin intermediate state, and post-fusion hairpin state. During fusion of viral and target intracellular membranes, the coiled coil regions (heptad repeats) assume a trimer-of-hairpins structure, positioning the fusion peptide in close proximity to the C-terminal region of the ectodomain. The formation of this structure appears to drive apposition and subsequent fusion of viral and target cell membranes. Complete fusion occurs in host cell endosomes and is dynamin-dependent, however some lipid transfer might occur at the plasma membrane. The virus undergoes clathrin-dependent internalization long before endosomal fusion, thus minimizing the surface exposure of conserved viral epitopes during fusion and reducing the efficacy of inhibitors targeting these epitopes. Membranes fusion leads to delivery of the nucleocapsid into the cytoplasm.</text>
</comment>
<evidence type="ECO:0000256" key="3">
    <source>
        <dbReference type="ARBA" id="ARBA00004505"/>
    </source>
</evidence>
<protein>
    <recommendedName>
        <fullName evidence="32">Envelope glycoprotein gp160</fullName>
    </recommendedName>
    <alternativeName>
        <fullName evidence="32">Env polyprotein</fullName>
    </alternativeName>
    <component>
        <recommendedName>
            <fullName evidence="32">Surface protein gp120</fullName>
            <shortName evidence="32">SU</shortName>
        </recommendedName>
        <alternativeName>
            <fullName evidence="32">Glycoprotein 120</fullName>
            <shortName evidence="32">gp120</shortName>
        </alternativeName>
    </component>
    <component>
        <recommendedName>
            <fullName evidence="32">Transmembrane protein gp41</fullName>
            <shortName evidence="32">TM</shortName>
        </recommendedName>
        <alternativeName>
            <fullName evidence="32">Glycoprotein 41</fullName>
            <shortName evidence="32">gp41</shortName>
        </alternativeName>
    </component>
</protein>
<evidence type="ECO:0000256" key="18">
    <source>
        <dbReference type="ARBA" id="ARBA00022844"/>
    </source>
</evidence>
<evidence type="ECO:0000256" key="6">
    <source>
        <dbReference type="ARBA" id="ARBA00004650"/>
    </source>
</evidence>
<gene>
    <name evidence="32 36" type="primary">env</name>
</gene>
<keyword evidence="28 32" id="KW-0325">Glycoprotein</keyword>
<comment type="function">
    <text evidence="32">Surface protein gp120: Attaches the virus to the host lymphoid cell by binding to the primary receptor CD4. This interaction induces a structural rearrangement creating a high affinity binding site for a chemokine coreceptor like CXCR4 and/or CCR5. Acts as a ligand for CD209/DC-SIGN and CLEC4M/DC-SIGNR, which are respectively found on dendritic cells (DCs), and on endothelial cells of liver sinusoids and lymph node sinuses. These interactions allow capture of viral particles at mucosal surfaces by these cells and subsequent transmission to permissive cells. HIV subverts the migration properties of dendritic cells to gain access to CD4+ T-cells in lymph nodes. Virus transmission to permissive T-cells occurs either in trans (without DCs infection, through viral capture and transmission), or in cis (following DCs productive infection, through the usual CD4-gp120 interaction), thereby inducing a robust infection. In trans infection, bound virions remain infectious over days and it is proposed that they are not degraded, but protected in non-lysosomal acidic organelles within the DCs close to the cell membrane thus contributing to the viral infectious potential during DCs' migration from the periphery to the lymphoid tissues. On arrival at lymphoid tissues, intact virions recycle back to DCs' cell surface allowing virus transmission to CD4+ T-cells.</text>
</comment>
<dbReference type="GO" id="GO:0005198">
    <property type="term" value="F:structural molecule activity"/>
    <property type="evidence" value="ECO:0007669"/>
    <property type="project" value="UniProtKB-UniRule"/>
</dbReference>
<reference evidence="36" key="2">
    <citation type="submission" date="2012-11" db="EMBL/GenBank/DDBJ databases">
        <authorList>
            <person name="Buckheit Sturdevant C."/>
            <person name="Dow A."/>
            <person name="Jabara C.B."/>
            <person name="Joseph S.B."/>
            <person name="Schnell G."/>
            <person name="Takamune N."/>
            <person name="Mallewa M."/>
            <person name="Heyderman R.S."/>
            <person name="Van Rie A."/>
            <person name="Swanstrom R."/>
        </authorList>
    </citation>
    <scope>NUCLEOTIDE SEQUENCE</scope>
    <source>
        <strain evidence="36">4014_Plasma_Visit1_amplicon3</strain>
    </source>
</reference>
<dbReference type="InterPro" id="IPR036377">
    <property type="entry name" value="Gp120_core_sf"/>
</dbReference>
<evidence type="ECO:0000256" key="1">
    <source>
        <dbReference type="ARBA" id="ARBA00004402"/>
    </source>
</evidence>
<evidence type="ECO:0000256" key="4">
    <source>
        <dbReference type="ARBA" id="ARBA00004563"/>
    </source>
</evidence>
<keyword evidence="23 32" id="KW-1039">Host endosome</keyword>
<dbReference type="GO" id="GO:0039654">
    <property type="term" value="P:fusion of virus membrane with host endosome membrane"/>
    <property type="evidence" value="ECO:0007669"/>
    <property type="project" value="UniProtKB-UniRule"/>
</dbReference>
<dbReference type="EMBL" id="KC186929">
    <property type="protein sequence ID" value="AGC80764.1"/>
    <property type="molecule type" value="Genomic_RNA"/>
</dbReference>
<comment type="domain">
    <text evidence="32">The CD4-binding region is targeted by the antibody b12.</text>
</comment>
<keyword evidence="19 32" id="KW-1043">Host membrane</keyword>
<dbReference type="GO" id="GO:0019064">
    <property type="term" value="P:fusion of virus membrane with host plasma membrane"/>
    <property type="evidence" value="ECO:0007669"/>
    <property type="project" value="UniProtKB-UniRule"/>
</dbReference>
<organismHost>
    <name type="scientific">Homo sapiens</name>
    <name type="common">Human</name>
    <dbReference type="NCBI Taxonomy" id="9606"/>
</organismHost>
<name>L7WEU7_HV1</name>
<dbReference type="SUPFAM" id="SSF58069">
    <property type="entry name" value="Virus ectodomain"/>
    <property type="match status" value="1"/>
</dbReference>
<evidence type="ECO:0000256" key="28">
    <source>
        <dbReference type="ARBA" id="ARBA00023180"/>
    </source>
</evidence>
<evidence type="ECO:0000256" key="5">
    <source>
        <dbReference type="ARBA" id="ARBA00004578"/>
    </source>
</evidence>
<dbReference type="GO" id="GO:1903911">
    <property type="term" value="P:positive regulation of receptor clustering"/>
    <property type="evidence" value="ECO:0007669"/>
    <property type="project" value="UniProtKB-UniRule"/>
</dbReference>
<reference evidence="36" key="1">
    <citation type="journal article" date="2012" name="PLoS Pathog.">
        <title>Central Nervous System Compartmentalization of HIV-1 Subtype C Variants Early and Late in Infection in Young Children.</title>
        <authorList>
            <person name="Sturdevant C.B."/>
            <person name="Dow A."/>
            <person name="Jabara C.B."/>
            <person name="Joseph S.B."/>
            <person name="Schnell G."/>
            <person name="Takamune N."/>
            <person name="Mallewa M."/>
            <person name="Heyderman R.S."/>
            <person name="Van Rie A."/>
            <person name="Swanstrom R."/>
        </authorList>
    </citation>
    <scope>NUCLEOTIDE SEQUENCE</scope>
    <source>
        <strain evidence="36">4014_Plasma_Visit1_amplicon3</strain>
    </source>
</reference>
<feature type="lipid moiety-binding region" description="S-palmitoyl cysteine; by host" evidence="32">
    <location>
        <position position="752"/>
    </location>
</feature>
<dbReference type="GO" id="GO:0019082">
    <property type="term" value="P:viral protein processing"/>
    <property type="evidence" value="ECO:0007669"/>
    <property type="project" value="UniProtKB-UniRule"/>
</dbReference>
<feature type="region of interest" description="MPER; binding to GalCer" evidence="32">
    <location>
        <begin position="650"/>
        <end position="671"/>
    </location>
</feature>
<keyword evidence="16 32" id="KW-0732">Signal</keyword>
<feature type="transmembrane region" description="Helical" evidence="33">
    <location>
        <begin position="13"/>
        <end position="39"/>
    </location>
</feature>
<keyword evidence="24 32" id="KW-0175">Coiled coil</keyword>